<dbReference type="AlphaFoldDB" id="A0A563W1I5"/>
<feature type="domain" description="Class II aldolase/adducin N-terminal" evidence="3">
    <location>
        <begin position="49"/>
        <end position="205"/>
    </location>
</feature>
<dbReference type="PANTHER" id="PTHR22789:SF0">
    <property type="entry name" value="3-OXO-TETRONATE 4-PHOSPHATE DECARBOXYLASE-RELATED"/>
    <property type="match status" value="1"/>
</dbReference>
<keyword evidence="5" id="KW-1185">Reference proteome</keyword>
<dbReference type="Proteomes" id="UP000320055">
    <property type="component" value="Unassembled WGS sequence"/>
</dbReference>
<dbReference type="GO" id="GO:0016832">
    <property type="term" value="F:aldehyde-lyase activity"/>
    <property type="evidence" value="ECO:0007669"/>
    <property type="project" value="TreeGrafter"/>
</dbReference>
<dbReference type="RefSeq" id="WP_144875939.1">
    <property type="nucleotide sequence ID" value="NZ_LR214362.1"/>
</dbReference>
<dbReference type="Pfam" id="PF00596">
    <property type="entry name" value="Aldolase_II"/>
    <property type="match status" value="1"/>
</dbReference>
<evidence type="ECO:0000313" key="4">
    <source>
        <dbReference type="EMBL" id="VEP17569.1"/>
    </source>
</evidence>
<dbReference type="GO" id="GO:0019323">
    <property type="term" value="P:pentose catabolic process"/>
    <property type="evidence" value="ECO:0007669"/>
    <property type="project" value="TreeGrafter"/>
</dbReference>
<dbReference type="EMBL" id="CAACVJ010000588">
    <property type="protein sequence ID" value="VEP17569.1"/>
    <property type="molecule type" value="Genomic_DNA"/>
</dbReference>
<dbReference type="PANTHER" id="PTHR22789">
    <property type="entry name" value="FUCULOSE PHOSPHATE ALDOLASE"/>
    <property type="match status" value="1"/>
</dbReference>
<keyword evidence="2" id="KW-0456">Lyase</keyword>
<dbReference type="OrthoDB" id="422493at2"/>
<evidence type="ECO:0000256" key="1">
    <source>
        <dbReference type="ARBA" id="ARBA00022723"/>
    </source>
</evidence>
<dbReference type="InterPro" id="IPR050197">
    <property type="entry name" value="Aldolase_class_II_sugar_metab"/>
</dbReference>
<dbReference type="InterPro" id="IPR036409">
    <property type="entry name" value="Aldolase_II/adducin_N_sf"/>
</dbReference>
<dbReference type="InterPro" id="IPR001303">
    <property type="entry name" value="Aldolase_II/adducin_N"/>
</dbReference>
<evidence type="ECO:0000256" key="2">
    <source>
        <dbReference type="ARBA" id="ARBA00023239"/>
    </source>
</evidence>
<protein>
    <submittedName>
        <fullName evidence="4">Class II aldolase/adducin family protein</fullName>
    </submittedName>
</protein>
<sequence length="216" mass="24216">MIDEGYIKYQCHWTKQAAVTAEEIATLNQWRNQLYQLGLIGQYDNGIGFGNVSCRLKESKIRPINPNQPTTKQKPQFIISGTQTGGISQLTTQHYTKVTDFNWEQNYVTCVGAIKASSESLTHGALYVANPEINAVIHIHNLALWQKLLDVVPTTNPNCAYGTPEMAEDIIKLCQQLECQQQKIIVMSGHKEGIITFGNSIQKAGNILLNYYRNIS</sequence>
<dbReference type="GO" id="GO:0005829">
    <property type="term" value="C:cytosol"/>
    <property type="evidence" value="ECO:0007669"/>
    <property type="project" value="TreeGrafter"/>
</dbReference>
<evidence type="ECO:0000313" key="5">
    <source>
        <dbReference type="Proteomes" id="UP000320055"/>
    </source>
</evidence>
<dbReference type="SUPFAM" id="SSF53639">
    <property type="entry name" value="AraD/HMP-PK domain-like"/>
    <property type="match status" value="1"/>
</dbReference>
<name>A0A563W1I5_9CYAN</name>
<gene>
    <name evidence="4" type="ORF">H1P_6280003</name>
</gene>
<reference evidence="4 5" key="1">
    <citation type="submission" date="2019-01" db="EMBL/GenBank/DDBJ databases">
        <authorList>
            <person name="Brito A."/>
        </authorList>
    </citation>
    <scope>NUCLEOTIDE SEQUENCE [LARGE SCALE GENOMIC DNA]</scope>
    <source>
        <strain evidence="4">1</strain>
    </source>
</reference>
<accession>A0A563W1I5</accession>
<organism evidence="4 5">
    <name type="scientific">Hyella patelloides LEGE 07179</name>
    <dbReference type="NCBI Taxonomy" id="945734"/>
    <lineage>
        <taxon>Bacteria</taxon>
        <taxon>Bacillati</taxon>
        <taxon>Cyanobacteriota</taxon>
        <taxon>Cyanophyceae</taxon>
        <taxon>Pleurocapsales</taxon>
        <taxon>Hyellaceae</taxon>
        <taxon>Hyella</taxon>
    </lineage>
</organism>
<dbReference type="Gene3D" id="3.40.225.10">
    <property type="entry name" value="Class II aldolase/adducin N-terminal domain"/>
    <property type="match status" value="1"/>
</dbReference>
<proteinExistence type="predicted"/>
<keyword evidence="1" id="KW-0479">Metal-binding</keyword>
<dbReference type="GO" id="GO:0046872">
    <property type="term" value="F:metal ion binding"/>
    <property type="evidence" value="ECO:0007669"/>
    <property type="project" value="UniProtKB-KW"/>
</dbReference>
<evidence type="ECO:0000259" key="3">
    <source>
        <dbReference type="Pfam" id="PF00596"/>
    </source>
</evidence>